<dbReference type="OrthoDB" id="7914at2157"/>
<evidence type="ECO:0000313" key="2">
    <source>
        <dbReference type="Proteomes" id="UP000694018"/>
    </source>
</evidence>
<reference evidence="1" key="1">
    <citation type="journal article" date="2021" name="Environ. Microbiol.">
        <title>New insights into the diversity and evolution of the archaeal mobilome from three complete genomes of Saccharolobus shibatae.</title>
        <authorList>
            <person name="Medvedeva S."/>
            <person name="Brandt D."/>
            <person name="Cvirkaite-Krupovic V."/>
            <person name="Liu Y."/>
            <person name="Severinov K."/>
            <person name="Ishino S."/>
            <person name="Ishino Y."/>
            <person name="Prangishvili D."/>
            <person name="Kalinowski J."/>
            <person name="Krupovic M."/>
        </authorList>
    </citation>
    <scope>NUCLEOTIDE SEQUENCE</scope>
    <source>
        <strain evidence="1">B12</strain>
    </source>
</reference>
<protein>
    <recommendedName>
        <fullName evidence="3">SRPBCC family protein</fullName>
    </recommendedName>
</protein>
<gene>
    <name evidence="1" type="ORF">J5U23_02338</name>
</gene>
<dbReference type="Pfam" id="PF10604">
    <property type="entry name" value="Polyketide_cyc2"/>
    <property type="match status" value="1"/>
</dbReference>
<evidence type="ECO:0000313" key="1">
    <source>
        <dbReference type="EMBL" id="QXJ29469.1"/>
    </source>
</evidence>
<name>A0A8F5BQH4_SACSH</name>
<organism evidence="1 2">
    <name type="scientific">Saccharolobus shibatae (strain ATCC 51178 / DSM 5389 / JCM 8931 / NBRC 15437 / B12)</name>
    <name type="common">Sulfolobus shibatae</name>
    <dbReference type="NCBI Taxonomy" id="523848"/>
    <lineage>
        <taxon>Archaea</taxon>
        <taxon>Thermoproteota</taxon>
        <taxon>Thermoprotei</taxon>
        <taxon>Sulfolobales</taxon>
        <taxon>Sulfolobaceae</taxon>
        <taxon>Saccharolobus</taxon>
    </lineage>
</organism>
<evidence type="ECO:0008006" key="3">
    <source>
        <dbReference type="Google" id="ProtNLM"/>
    </source>
</evidence>
<sequence>MFLSLNEIIAIMIEFVIEKSFNMPEDVVWRIARDVNSIPNYWRGVRELKIKEVDKNVYEGKIRFAFPSSGKVRIIVNDDERTLTFEYVDGPIRGYNKVKISKGKISSEWRVTMSGLLKLTESWNRGHFMEGTEHALERILNAALNLSP</sequence>
<dbReference type="RefSeq" id="WP_218258297.1">
    <property type="nucleotide sequence ID" value="NZ_CP077717.1"/>
</dbReference>
<dbReference type="GeneID" id="65563814"/>
<dbReference type="Proteomes" id="UP000694018">
    <property type="component" value="Chromosome"/>
</dbReference>
<accession>A0A8F5BQH4</accession>
<dbReference type="KEGG" id="sshi:J5U23_02338"/>
<dbReference type="InterPro" id="IPR019587">
    <property type="entry name" value="Polyketide_cyclase/dehydratase"/>
</dbReference>
<dbReference type="EMBL" id="CP077717">
    <property type="protein sequence ID" value="QXJ29469.1"/>
    <property type="molecule type" value="Genomic_DNA"/>
</dbReference>
<dbReference type="AlphaFoldDB" id="A0A8F5BQH4"/>
<proteinExistence type="predicted"/>